<name>A0A8J5UJI1_9ASCO</name>
<organism evidence="4 5">
    <name type="scientific">[Candida] subhashii</name>
    <dbReference type="NCBI Taxonomy" id="561895"/>
    <lineage>
        <taxon>Eukaryota</taxon>
        <taxon>Fungi</taxon>
        <taxon>Dikarya</taxon>
        <taxon>Ascomycota</taxon>
        <taxon>Saccharomycotina</taxon>
        <taxon>Pichiomycetes</taxon>
        <taxon>Debaryomycetaceae</taxon>
        <taxon>Spathaspora</taxon>
    </lineage>
</organism>
<dbReference type="RefSeq" id="XP_049261419.1">
    <property type="nucleotide sequence ID" value="XM_049409353.1"/>
</dbReference>
<accession>A0A8J5UJI1</accession>
<sequence length="413" mass="44028">MINLALLLIWILSSTTHALSLKYCSKTNLGSGSSPLINEFMSNGLCHDNCLGQNFAVAIVSGTDCYCSDDVPGDTVSMTNCNIGCPGYSEQENCAGNNYYGYIILSNPSSTVSKGQPTDDSSSNQDEDKTVGTTLITQTTQVTKVHETSDIVKVTMIVSTTPATSSSATSTSSSSVVIEPSTVYSIVTVNGNTSQTVKTLYITHTPSDVASPSSTANDSSSIGLHAQTSVSTENASSTSNSPEEKSTFFDNKGKVAGTFTAVGIVVAGIVSTILYCCCCRKGGHDDDDGYTDEESQISSDMSVGNEKKVATSIKREDSTKSLFKLFSNEKDGVNRSSSRKKLMNRRSGSGGSGDSLDNVIMFPINEVDTRMDPHTMFLNHTYSRNTLDDEVDYSRKLKVVNPEQGSITPRGPI</sequence>
<dbReference type="EMBL" id="JAGSYN010000245">
    <property type="protein sequence ID" value="KAG7661186.1"/>
    <property type="molecule type" value="Genomic_DNA"/>
</dbReference>
<dbReference type="Proteomes" id="UP000694255">
    <property type="component" value="Unassembled WGS sequence"/>
</dbReference>
<keyword evidence="5" id="KW-1185">Reference proteome</keyword>
<feature type="signal peptide" evidence="2">
    <location>
        <begin position="1"/>
        <end position="18"/>
    </location>
</feature>
<dbReference type="AlphaFoldDB" id="A0A8J5UJI1"/>
<dbReference type="Pfam" id="PF01822">
    <property type="entry name" value="WSC"/>
    <property type="match status" value="1"/>
</dbReference>
<feature type="compositionally biased region" description="Polar residues" evidence="1">
    <location>
        <begin position="111"/>
        <end position="124"/>
    </location>
</feature>
<dbReference type="InterPro" id="IPR002889">
    <property type="entry name" value="WSC_carb-bd"/>
</dbReference>
<evidence type="ECO:0000259" key="3">
    <source>
        <dbReference type="PROSITE" id="PS51212"/>
    </source>
</evidence>
<reference evidence="4 5" key="1">
    <citation type="journal article" date="2021" name="DNA Res.">
        <title>Genome analysis of Candida subhashii reveals its hybrid nature and dual mitochondrial genome conformations.</title>
        <authorList>
            <person name="Mixao V."/>
            <person name="Hegedusova E."/>
            <person name="Saus E."/>
            <person name="Pryszcz L.P."/>
            <person name="Cillingova A."/>
            <person name="Nosek J."/>
            <person name="Gabaldon T."/>
        </authorList>
    </citation>
    <scope>NUCLEOTIDE SEQUENCE [LARGE SCALE GENOMIC DNA]</scope>
    <source>
        <strain evidence="4 5">CBS 10753</strain>
    </source>
</reference>
<evidence type="ECO:0000313" key="5">
    <source>
        <dbReference type="Proteomes" id="UP000694255"/>
    </source>
</evidence>
<dbReference type="SMART" id="SM00321">
    <property type="entry name" value="WSC"/>
    <property type="match status" value="1"/>
</dbReference>
<comment type="caution">
    <text evidence="4">The sequence shown here is derived from an EMBL/GenBank/DDBJ whole genome shotgun (WGS) entry which is preliminary data.</text>
</comment>
<feature type="region of interest" description="Disordered" evidence="1">
    <location>
        <begin position="111"/>
        <end position="131"/>
    </location>
</feature>
<feature type="compositionally biased region" description="Polar residues" evidence="1">
    <location>
        <begin position="227"/>
        <end position="241"/>
    </location>
</feature>
<feature type="region of interest" description="Disordered" evidence="1">
    <location>
        <begin position="332"/>
        <end position="355"/>
    </location>
</feature>
<gene>
    <name evidence="4" type="ORF">J8A68_005301</name>
</gene>
<feature type="domain" description="WSC" evidence="3">
    <location>
        <begin position="18"/>
        <end position="106"/>
    </location>
</feature>
<keyword evidence="2" id="KW-0732">Signal</keyword>
<evidence type="ECO:0000256" key="1">
    <source>
        <dbReference type="SAM" id="MobiDB-lite"/>
    </source>
</evidence>
<feature type="region of interest" description="Disordered" evidence="1">
    <location>
        <begin position="227"/>
        <end position="249"/>
    </location>
</feature>
<dbReference type="GeneID" id="73472101"/>
<feature type="chain" id="PRO_5035245259" description="WSC domain-containing protein" evidence="2">
    <location>
        <begin position="19"/>
        <end position="413"/>
    </location>
</feature>
<evidence type="ECO:0000313" key="4">
    <source>
        <dbReference type="EMBL" id="KAG7661186.1"/>
    </source>
</evidence>
<dbReference type="PROSITE" id="PS51212">
    <property type="entry name" value="WSC"/>
    <property type="match status" value="1"/>
</dbReference>
<evidence type="ECO:0000256" key="2">
    <source>
        <dbReference type="SAM" id="SignalP"/>
    </source>
</evidence>
<protein>
    <recommendedName>
        <fullName evidence="3">WSC domain-containing protein</fullName>
    </recommendedName>
</protein>
<proteinExistence type="predicted"/>
<dbReference type="OrthoDB" id="2537459at2759"/>